<gene>
    <name evidence="1" type="ORF">ATPR_0149</name>
</gene>
<comment type="caution">
    <text evidence="1">The sequence shown here is derived from an EMBL/GenBank/DDBJ whole genome shotgun (WGS) entry which is preliminary data.</text>
</comment>
<dbReference type="AlphaFoldDB" id="F7V9V0"/>
<reference evidence="1 2" key="1">
    <citation type="journal article" date="2011" name="Biochem. Biophys. Res. Commun.">
        <title>Increased number of Arginine-based salt bridges contributes to the thermotolerance of thermotolerant acetic acid bacteria, Acetobacter tropicalis SKU1100.</title>
        <authorList>
            <person name="Matsutani M."/>
            <person name="Hirakawa H."/>
            <person name="Nishikura M."/>
            <person name="Soemphol W."/>
            <person name="Ali I.A.I."/>
            <person name="Yakushi T."/>
            <person name="Matsushita K."/>
        </authorList>
    </citation>
    <scope>NUCLEOTIDE SEQUENCE [LARGE SCALE GENOMIC DNA]</scope>
    <source>
        <strain evidence="1 2">NBRC 101654</strain>
    </source>
</reference>
<evidence type="ECO:0000313" key="1">
    <source>
        <dbReference type="EMBL" id="GAA07145.1"/>
    </source>
</evidence>
<protein>
    <submittedName>
        <fullName evidence="1">Uncharacterized protein</fullName>
    </submittedName>
</protein>
<sequence>MASSIPVLNSNMIAHVFPSQSSEAEFWPDGIPFFFSPACG</sequence>
<proteinExistence type="predicted"/>
<dbReference type="EMBL" id="BABS01000002">
    <property type="protein sequence ID" value="GAA07145.1"/>
    <property type="molecule type" value="Genomic_DNA"/>
</dbReference>
<name>F7V9V0_9PROT</name>
<organism evidence="1 2">
    <name type="scientific">Acetobacter tropicalis NBRC 101654</name>
    <dbReference type="NCBI Taxonomy" id="749388"/>
    <lineage>
        <taxon>Bacteria</taxon>
        <taxon>Pseudomonadati</taxon>
        <taxon>Pseudomonadota</taxon>
        <taxon>Alphaproteobacteria</taxon>
        <taxon>Acetobacterales</taxon>
        <taxon>Acetobacteraceae</taxon>
        <taxon>Acetobacter</taxon>
    </lineage>
</organism>
<evidence type="ECO:0000313" key="2">
    <source>
        <dbReference type="Proteomes" id="UP000004319"/>
    </source>
</evidence>
<accession>F7V9V0</accession>
<dbReference type="Proteomes" id="UP000004319">
    <property type="component" value="Unassembled WGS sequence"/>
</dbReference>